<protein>
    <submittedName>
        <fullName evidence="1">Uncharacterized protein</fullName>
    </submittedName>
</protein>
<gene>
    <name evidence="1" type="ORF">BK649_06230</name>
</gene>
<organism evidence="1 2">
    <name type="scientific">Pseudomonas canadensis</name>
    <dbReference type="NCBI Taxonomy" id="915099"/>
    <lineage>
        <taxon>Bacteria</taxon>
        <taxon>Pseudomonadati</taxon>
        <taxon>Pseudomonadota</taxon>
        <taxon>Gammaproteobacteria</taxon>
        <taxon>Pseudomonadales</taxon>
        <taxon>Pseudomonadaceae</taxon>
        <taxon>Pseudomonas</taxon>
    </lineage>
</organism>
<reference evidence="1 2" key="1">
    <citation type="submission" date="2016-10" db="EMBL/GenBank/DDBJ databases">
        <title>Comparative genome analysis of multiple Pseudomonas spp. focuses on biocontrol and plant growth promoting traits.</title>
        <authorList>
            <person name="Tao X.-Y."/>
            <person name="Taylor C.G."/>
        </authorList>
    </citation>
    <scope>NUCLEOTIDE SEQUENCE [LARGE SCALE GENOMIC DNA]</scope>
    <source>
        <strain evidence="1 2">36C8</strain>
    </source>
</reference>
<dbReference type="Proteomes" id="UP000283389">
    <property type="component" value="Unassembled WGS sequence"/>
</dbReference>
<comment type="caution">
    <text evidence="1">The sequence shown here is derived from an EMBL/GenBank/DDBJ whole genome shotgun (WGS) entry which is preliminary data.</text>
</comment>
<evidence type="ECO:0000313" key="2">
    <source>
        <dbReference type="Proteomes" id="UP000283389"/>
    </source>
</evidence>
<dbReference type="EMBL" id="MOAZ01000003">
    <property type="protein sequence ID" value="ROM56551.1"/>
    <property type="molecule type" value="Genomic_DNA"/>
</dbReference>
<accession>A0A423FGF5</accession>
<name>A0A423FGF5_9PSED</name>
<evidence type="ECO:0000313" key="1">
    <source>
        <dbReference type="EMBL" id="ROM56551.1"/>
    </source>
</evidence>
<dbReference type="AlphaFoldDB" id="A0A423FGF5"/>
<sequence length="241" mass="26252">MTCPTGQPVPVLAECSGLATIANNHASPKGIDFGVEPLARENPGRSVPVPGYDAPSLPLKPLRDPSLSLIALSGVDPSGPVMVEVPLVENNTAFTADHALGGRRVGFAERFVDDHEHGRIEHNSSFLRALDILRRSGAELIPVAAHRANHTLHTRNEIDELVRAFRLDALVSDSRNSAFHSACWSGYPGFGTPLEDGATLWFYGARWAKDWLPVLVLGYQKGRRLMERQDEPPVALNSPTR</sequence>
<proteinExistence type="predicted"/>